<keyword evidence="3" id="KW-1185">Reference proteome</keyword>
<gene>
    <name evidence="2" type="ORF">SM611_10710</name>
</gene>
<evidence type="ECO:0000313" key="3">
    <source>
        <dbReference type="Proteomes" id="UP001569963"/>
    </source>
</evidence>
<accession>A0ABV4Q9N8</accession>
<dbReference type="CDD" id="cd04301">
    <property type="entry name" value="NAT_SF"/>
    <property type="match status" value="1"/>
</dbReference>
<comment type="caution">
    <text evidence="2">The sequence shown here is derived from an EMBL/GenBank/DDBJ whole genome shotgun (WGS) entry which is preliminary data.</text>
</comment>
<evidence type="ECO:0000313" key="2">
    <source>
        <dbReference type="EMBL" id="MFA1539401.1"/>
    </source>
</evidence>
<dbReference type="Gene3D" id="3.40.630.30">
    <property type="match status" value="1"/>
</dbReference>
<dbReference type="RefSeq" id="WP_371949168.1">
    <property type="nucleotide sequence ID" value="NZ_JAXCEI010000004.1"/>
</dbReference>
<sequence length="689" mass="77366">MSDYRLERITPSDEHMGEVITLGDRARRTIGLLPRAAFFEAARKGGLLAALQTDEVVAYALYGLPRNEITLTHLVVREDHKKRGLARALVEKIIELYPERSGIRASCREDYGLGEMWSAIGFYPRSEKIGRGADRAKVIVWYRPNPTHADLFTGNFQPLIKAALDFNILRDLCDKPKRESAHESLTLIEDHLLEKLQLLATPQLFREVSKSPNASRRRLYLSSLDQAYLKPNFDRQLADSFNNALRRGVVEQSLPLRIRNTFSEHVRYLAEAAACGADVFVTQDDDLISTYGPVSDSALGLRIMRPSDVVVKIDELSRSEVYRPSDVEGTSFRSAKVTASDHAELSIFQNSADHESSSDFLKTLRAARLHPSHWNRTLVRDSEDRPVLLTVSGAVADRFQIPLFRVDGRHPVSPTLVQHALFEFRRECRENGLTEVVITDRHLPSQIRRAALLDGFMQVNDSLVALVVDVIGPASDVLSAAGHATARAGLKVNFDVRVGLSRFATAEIERILWPAKIVDSEIPNFILSIKPTFSSMLFGFPTPLPLFRKDELGLGREHVYYRTPGGLQLSAPARLLWYKSQGREKSEAAVFACSLLEEVEVDSPQVLHSKFSRLGVWNLQDIERAAKNGKAQALRFTRTEIFRRPIAGKRLKEAFARDRFAGNVQAPRNVTPTLFASIYHEGTRADNNP</sequence>
<dbReference type="Proteomes" id="UP001569963">
    <property type="component" value="Unassembled WGS sequence"/>
</dbReference>
<organism evidence="2 3">
    <name type="scientific">Actinomadura monticuli</name>
    <dbReference type="NCBI Taxonomy" id="3097367"/>
    <lineage>
        <taxon>Bacteria</taxon>
        <taxon>Bacillati</taxon>
        <taxon>Actinomycetota</taxon>
        <taxon>Actinomycetes</taxon>
        <taxon>Streptosporangiales</taxon>
        <taxon>Thermomonosporaceae</taxon>
        <taxon>Actinomadura</taxon>
    </lineage>
</organism>
<dbReference type="InterPro" id="IPR000182">
    <property type="entry name" value="GNAT_dom"/>
</dbReference>
<name>A0ABV4Q9N8_9ACTN</name>
<dbReference type="SUPFAM" id="SSF55729">
    <property type="entry name" value="Acyl-CoA N-acyltransferases (Nat)"/>
    <property type="match status" value="1"/>
</dbReference>
<proteinExistence type="predicted"/>
<dbReference type="PROSITE" id="PS51186">
    <property type="entry name" value="GNAT"/>
    <property type="match status" value="1"/>
</dbReference>
<reference evidence="2 3" key="1">
    <citation type="submission" date="2023-11" db="EMBL/GenBank/DDBJ databases">
        <title>Actinomadura monticuli sp. nov., isolated from volcanic ash.</title>
        <authorList>
            <person name="Lee S.D."/>
            <person name="Yang H."/>
            <person name="Kim I.S."/>
        </authorList>
    </citation>
    <scope>NUCLEOTIDE SEQUENCE [LARGE SCALE GENOMIC DNA]</scope>
    <source>
        <strain evidence="2 3">DLS-62</strain>
    </source>
</reference>
<feature type="domain" description="N-acetyltransferase" evidence="1">
    <location>
        <begin position="4"/>
        <end position="158"/>
    </location>
</feature>
<dbReference type="InterPro" id="IPR016181">
    <property type="entry name" value="Acyl_CoA_acyltransferase"/>
</dbReference>
<protein>
    <submittedName>
        <fullName evidence="2">GNAT family N-acetyltransferase</fullName>
    </submittedName>
</protein>
<dbReference type="Pfam" id="PF00583">
    <property type="entry name" value="Acetyltransf_1"/>
    <property type="match status" value="1"/>
</dbReference>
<dbReference type="EMBL" id="JAXCEI010000004">
    <property type="protein sequence ID" value="MFA1539401.1"/>
    <property type="molecule type" value="Genomic_DNA"/>
</dbReference>
<evidence type="ECO:0000259" key="1">
    <source>
        <dbReference type="PROSITE" id="PS51186"/>
    </source>
</evidence>